<proteinExistence type="inferred from homology"/>
<evidence type="ECO:0000256" key="8">
    <source>
        <dbReference type="SAM" id="MobiDB-lite"/>
    </source>
</evidence>
<feature type="transmembrane region" description="Helical" evidence="9">
    <location>
        <begin position="446"/>
        <end position="472"/>
    </location>
</feature>
<evidence type="ECO:0008006" key="13">
    <source>
        <dbReference type="Google" id="ProtNLM"/>
    </source>
</evidence>
<comment type="caution">
    <text evidence="11">The sequence shown here is derived from an EMBL/GenBank/DDBJ whole genome shotgun (WGS) entry which is preliminary data.</text>
</comment>
<feature type="coiled-coil region" evidence="7">
    <location>
        <begin position="673"/>
        <end position="703"/>
    </location>
</feature>
<evidence type="ECO:0000256" key="4">
    <source>
        <dbReference type="ARBA" id="ARBA00022989"/>
    </source>
</evidence>
<keyword evidence="4 9" id="KW-1133">Transmembrane helix</keyword>
<evidence type="ECO:0000256" key="9">
    <source>
        <dbReference type="SAM" id="Phobius"/>
    </source>
</evidence>
<evidence type="ECO:0000256" key="10">
    <source>
        <dbReference type="SAM" id="SignalP"/>
    </source>
</evidence>
<dbReference type="EMBL" id="JAPTSV010000014">
    <property type="protein sequence ID" value="KAJ1520966.1"/>
    <property type="molecule type" value="Genomic_DNA"/>
</dbReference>
<dbReference type="PANTHER" id="PTHR22730">
    <property type="entry name" value="PROMININ PROM PROTEIN"/>
    <property type="match status" value="1"/>
</dbReference>
<feature type="transmembrane region" description="Helical" evidence="9">
    <location>
        <begin position="180"/>
        <end position="203"/>
    </location>
</feature>
<comment type="subcellular location">
    <subcellularLocation>
        <location evidence="1">Membrane</location>
        <topology evidence="1">Multi-pass membrane protein</topology>
    </subcellularLocation>
</comment>
<keyword evidence="5 9" id="KW-0472">Membrane</keyword>
<protein>
    <recommendedName>
        <fullName evidence="13">Prominin-1-A-like</fullName>
    </recommendedName>
</protein>
<dbReference type="InterPro" id="IPR008795">
    <property type="entry name" value="Prominin"/>
</dbReference>
<keyword evidence="12" id="KW-1185">Reference proteome</keyword>
<dbReference type="PANTHER" id="PTHR22730:SF1">
    <property type="entry name" value="PROMININ-LIKE PROTEIN"/>
    <property type="match status" value="1"/>
</dbReference>
<keyword evidence="7" id="KW-0175">Coiled coil</keyword>
<keyword evidence="3 9" id="KW-0812">Transmembrane</keyword>
<dbReference type="GO" id="GO:0016020">
    <property type="term" value="C:membrane"/>
    <property type="evidence" value="ECO:0007669"/>
    <property type="project" value="UniProtKB-SubCell"/>
</dbReference>
<evidence type="ECO:0000313" key="12">
    <source>
        <dbReference type="Proteomes" id="UP001075354"/>
    </source>
</evidence>
<gene>
    <name evidence="11" type="ORF">ONE63_004041</name>
</gene>
<feature type="transmembrane region" description="Helical" evidence="9">
    <location>
        <begin position="484"/>
        <end position="508"/>
    </location>
</feature>
<feature type="transmembrane region" description="Helical" evidence="9">
    <location>
        <begin position="791"/>
        <end position="812"/>
    </location>
</feature>
<sequence>MAPHSGALQRSTMSASVPAAFCCCAVAALLLAGARPAAADGFSPPVLNDSYVSSVSFNSKGMGTLYDAARSFMRGIQKKDALPPGLLVVRDGKIAEAPDADFGMVARHYGGVIAVVVLGVLVALATPVIALCWCCCSCCCGGGGRSRGRQHEDHEDGYRDLEPSHKGSRRRRPRRERTPIIRPIILAALAGIALSGAIIALVANTYLNVGIQDFPDRLRGGISDIDLFVQNAVEEVNTTMYANYLELSGTLTETVQGGRNKADQLVTTVTESLPLEWFHGVVRGFEDINTDLETAKNTGDFIVFTSGTIVKGVQDVALSLKAKCPGTCPQPINDFIATIDKVQPFPVHDVSDCINAVKSFVDPSFEQQFENGVKQLNETKQQVNTQLDMVQSTITNTIKDTGDEIKRRSEDLQLNIKNASQVFSDADTSIQDANDKYLGTYNGYRYAAFIVFALILVVGAGAVAAGLLLSCCSKNSSFWTLKPGLWIISLTITILMLLTTAFFLVGLISDRVCEALQHPDDNQIINLVDQMIDQTDSDSTLPVHNASYYILACKDDQPLYQVLDLGARPELNIDQVLAYEKQFDEVFEGYLADMNKSVKDMLQIDVVPADILTQLQNLQTSAMATLDFDLFRKTIADGLGALAQVTPQSWSDQLKALGAQLSSINVDDEVSKLAALQTDVDKLAESATKLSELVNKLEEASKLGRTSFSDAIGYLLEEVKDGQITLQQTAPQLTEVADSTARAARQQIGGFLNHVVNRVKTEALRCGPLALVYDSTVSGVCDHMLQPWNGFWAGAGLSLIVLIPTSFLAATLT</sequence>
<keyword evidence="10" id="KW-0732">Signal</keyword>
<evidence type="ECO:0000256" key="1">
    <source>
        <dbReference type="ARBA" id="ARBA00004141"/>
    </source>
</evidence>
<evidence type="ECO:0000256" key="6">
    <source>
        <dbReference type="ARBA" id="ARBA00023180"/>
    </source>
</evidence>
<evidence type="ECO:0000256" key="2">
    <source>
        <dbReference type="ARBA" id="ARBA00006058"/>
    </source>
</evidence>
<keyword evidence="6" id="KW-0325">Glycoprotein</keyword>
<dbReference type="EMBL" id="JAPTSV010000014">
    <property type="protein sequence ID" value="KAJ1520967.1"/>
    <property type="molecule type" value="Genomic_DNA"/>
</dbReference>
<feature type="region of interest" description="Disordered" evidence="8">
    <location>
        <begin position="148"/>
        <end position="174"/>
    </location>
</feature>
<accession>A0AAV7X8U3</accession>
<feature type="chain" id="PRO_5044715969" description="Prominin-1-A-like" evidence="10">
    <location>
        <begin position="40"/>
        <end position="813"/>
    </location>
</feature>
<organism evidence="11 12">
    <name type="scientific">Megalurothrips usitatus</name>
    <name type="common">bean blossom thrips</name>
    <dbReference type="NCBI Taxonomy" id="439358"/>
    <lineage>
        <taxon>Eukaryota</taxon>
        <taxon>Metazoa</taxon>
        <taxon>Ecdysozoa</taxon>
        <taxon>Arthropoda</taxon>
        <taxon>Hexapoda</taxon>
        <taxon>Insecta</taxon>
        <taxon>Pterygota</taxon>
        <taxon>Neoptera</taxon>
        <taxon>Paraneoptera</taxon>
        <taxon>Thysanoptera</taxon>
        <taxon>Terebrantia</taxon>
        <taxon>Thripoidea</taxon>
        <taxon>Thripidae</taxon>
        <taxon>Megalurothrips</taxon>
    </lineage>
</organism>
<evidence type="ECO:0000256" key="7">
    <source>
        <dbReference type="SAM" id="Coils"/>
    </source>
</evidence>
<dbReference type="AlphaFoldDB" id="A0AAV7X8U3"/>
<dbReference type="Proteomes" id="UP001075354">
    <property type="component" value="Chromosome 14"/>
</dbReference>
<feature type="compositionally biased region" description="Basic and acidic residues" evidence="8">
    <location>
        <begin position="149"/>
        <end position="165"/>
    </location>
</feature>
<comment type="similarity">
    <text evidence="2">Belongs to the prominin family.</text>
</comment>
<feature type="signal peptide" evidence="10">
    <location>
        <begin position="1"/>
        <end position="39"/>
    </location>
</feature>
<dbReference type="Pfam" id="PF05478">
    <property type="entry name" value="Prominin"/>
    <property type="match status" value="1"/>
</dbReference>
<reference evidence="11" key="1">
    <citation type="submission" date="2022-12" db="EMBL/GenBank/DDBJ databases">
        <title>Chromosome-level genome assembly of the bean flower thrips Megalurothrips usitatus.</title>
        <authorList>
            <person name="Ma L."/>
            <person name="Liu Q."/>
            <person name="Li H."/>
            <person name="Cai W."/>
        </authorList>
    </citation>
    <scope>NUCLEOTIDE SEQUENCE</scope>
    <source>
        <strain evidence="11">Cailab_2022a</strain>
    </source>
</reference>
<name>A0AAV7X8U3_9NEOP</name>
<feature type="transmembrane region" description="Helical" evidence="9">
    <location>
        <begin position="112"/>
        <end position="140"/>
    </location>
</feature>
<evidence type="ECO:0000256" key="3">
    <source>
        <dbReference type="ARBA" id="ARBA00022692"/>
    </source>
</evidence>
<evidence type="ECO:0000313" key="11">
    <source>
        <dbReference type="EMBL" id="KAJ1520966.1"/>
    </source>
</evidence>
<evidence type="ECO:0000256" key="5">
    <source>
        <dbReference type="ARBA" id="ARBA00023136"/>
    </source>
</evidence>